<protein>
    <submittedName>
        <fullName evidence="2">Asp23 family, cell envelope-related function</fullName>
    </submittedName>
</protein>
<reference evidence="2 3" key="1">
    <citation type="submission" date="2016-10" db="EMBL/GenBank/DDBJ databases">
        <authorList>
            <person name="de Groot N.N."/>
        </authorList>
    </citation>
    <scope>NUCLEOTIDE SEQUENCE [LARGE SCALE GENOMIC DNA]</scope>
    <source>
        <strain evidence="2 3">ATCC 51327</strain>
    </source>
</reference>
<dbReference type="RefSeq" id="WP_089860876.1">
    <property type="nucleotide sequence ID" value="NZ_FOTI01000012.1"/>
</dbReference>
<keyword evidence="3" id="KW-1185">Reference proteome</keyword>
<dbReference type="AlphaFoldDB" id="A0A1I4HPX4"/>
<dbReference type="OrthoDB" id="5429664at2"/>
<evidence type="ECO:0000256" key="1">
    <source>
        <dbReference type="ARBA" id="ARBA00005721"/>
    </source>
</evidence>
<dbReference type="InterPro" id="IPR005531">
    <property type="entry name" value="Asp23"/>
</dbReference>
<gene>
    <name evidence="2" type="ORF">SAMN02983006_01133</name>
</gene>
<organism evidence="2 3">
    <name type="scientific">Halanaerobium salsuginis</name>
    <dbReference type="NCBI Taxonomy" id="29563"/>
    <lineage>
        <taxon>Bacteria</taxon>
        <taxon>Bacillati</taxon>
        <taxon>Bacillota</taxon>
        <taxon>Clostridia</taxon>
        <taxon>Halanaerobiales</taxon>
        <taxon>Halanaerobiaceae</taxon>
        <taxon>Halanaerobium</taxon>
    </lineage>
</organism>
<evidence type="ECO:0000313" key="3">
    <source>
        <dbReference type="Proteomes" id="UP000199006"/>
    </source>
</evidence>
<dbReference type="InterPro" id="IPR027417">
    <property type="entry name" value="P-loop_NTPase"/>
</dbReference>
<dbReference type="STRING" id="29563.SAMN02983006_01133"/>
<accession>A0A1I4HPX4</accession>
<dbReference type="Proteomes" id="UP000199006">
    <property type="component" value="Unassembled WGS sequence"/>
</dbReference>
<dbReference type="EMBL" id="FOTI01000012">
    <property type="protein sequence ID" value="SFL43601.1"/>
    <property type="molecule type" value="Genomic_DNA"/>
</dbReference>
<dbReference type="SUPFAM" id="SSF52540">
    <property type="entry name" value="P-loop containing nucleoside triphosphate hydrolases"/>
    <property type="match status" value="1"/>
</dbReference>
<sequence>MKVYSLVGPSGSGKSHRAVLLANQHQIPLIIDDGLLIHSGKIMAGSSAKKEESKMGAIRRALFYDEEQTKAVKRAIKEIKADKILILGTSTEMVVRIVDRLELDGINQAINIRDISTPAEIEKALAVRNKEGKHVIPVPTIEVKKEFTGYLVHSLELFFKKDDRTIRHEKTIVRPKFSFYGNLSISNRVLVDLVNFFIKQENEITDCKRIKVEEKSHQLFINLSIELTFGTIIPAYCSKFRLLLKNRLEKITGLEVNEITVEIFSLNLN</sequence>
<evidence type="ECO:0000313" key="2">
    <source>
        <dbReference type="EMBL" id="SFL43601.1"/>
    </source>
</evidence>
<name>A0A1I4HPX4_9FIRM</name>
<comment type="similarity">
    <text evidence="1">Belongs to the asp23 family.</text>
</comment>
<dbReference type="Pfam" id="PF03780">
    <property type="entry name" value="Asp23"/>
    <property type="match status" value="1"/>
</dbReference>
<proteinExistence type="inferred from homology"/>